<accession>A0ABU6QZT7</accession>
<feature type="region of interest" description="Disordered" evidence="1">
    <location>
        <begin position="1"/>
        <end position="32"/>
    </location>
</feature>
<feature type="non-terminal residue" evidence="2">
    <location>
        <position position="53"/>
    </location>
</feature>
<evidence type="ECO:0000256" key="1">
    <source>
        <dbReference type="SAM" id="MobiDB-lite"/>
    </source>
</evidence>
<proteinExistence type="predicted"/>
<feature type="compositionally biased region" description="Low complexity" evidence="1">
    <location>
        <begin position="15"/>
        <end position="26"/>
    </location>
</feature>
<feature type="compositionally biased region" description="Basic residues" evidence="1">
    <location>
        <begin position="1"/>
        <end position="12"/>
    </location>
</feature>
<dbReference type="Proteomes" id="UP001341840">
    <property type="component" value="Unassembled WGS sequence"/>
</dbReference>
<gene>
    <name evidence="2" type="ORF">PIB30_107195</name>
</gene>
<evidence type="ECO:0000313" key="3">
    <source>
        <dbReference type="Proteomes" id="UP001341840"/>
    </source>
</evidence>
<organism evidence="2 3">
    <name type="scientific">Stylosanthes scabra</name>
    <dbReference type="NCBI Taxonomy" id="79078"/>
    <lineage>
        <taxon>Eukaryota</taxon>
        <taxon>Viridiplantae</taxon>
        <taxon>Streptophyta</taxon>
        <taxon>Embryophyta</taxon>
        <taxon>Tracheophyta</taxon>
        <taxon>Spermatophyta</taxon>
        <taxon>Magnoliopsida</taxon>
        <taxon>eudicotyledons</taxon>
        <taxon>Gunneridae</taxon>
        <taxon>Pentapetalae</taxon>
        <taxon>rosids</taxon>
        <taxon>fabids</taxon>
        <taxon>Fabales</taxon>
        <taxon>Fabaceae</taxon>
        <taxon>Papilionoideae</taxon>
        <taxon>50 kb inversion clade</taxon>
        <taxon>dalbergioids sensu lato</taxon>
        <taxon>Dalbergieae</taxon>
        <taxon>Pterocarpus clade</taxon>
        <taxon>Stylosanthes</taxon>
    </lineage>
</organism>
<name>A0ABU6QZT7_9FABA</name>
<dbReference type="EMBL" id="JASCZI010004471">
    <property type="protein sequence ID" value="MED6117142.1"/>
    <property type="molecule type" value="Genomic_DNA"/>
</dbReference>
<keyword evidence="3" id="KW-1185">Reference proteome</keyword>
<evidence type="ECO:0000313" key="2">
    <source>
        <dbReference type="EMBL" id="MED6117142.1"/>
    </source>
</evidence>
<reference evidence="2 3" key="1">
    <citation type="journal article" date="2023" name="Plants (Basel)">
        <title>Bridging the Gap: Combining Genomics and Transcriptomics Approaches to Understand Stylosanthes scabra, an Orphan Legume from the Brazilian Caatinga.</title>
        <authorList>
            <person name="Ferreira-Neto J.R.C."/>
            <person name="da Silva M.D."/>
            <person name="Binneck E."/>
            <person name="de Melo N.F."/>
            <person name="da Silva R.H."/>
            <person name="de Melo A.L.T.M."/>
            <person name="Pandolfi V."/>
            <person name="Bustamante F.O."/>
            <person name="Brasileiro-Vidal A.C."/>
            <person name="Benko-Iseppon A.M."/>
        </authorList>
    </citation>
    <scope>NUCLEOTIDE SEQUENCE [LARGE SCALE GENOMIC DNA]</scope>
    <source>
        <tissue evidence="2">Leaves</tissue>
    </source>
</reference>
<sequence length="53" mass="5670">MPRVKRPTKKSRGASSSMEPTPSRSSLGSMVLQQGGFRPLSVGFCIRESGSSK</sequence>
<comment type="caution">
    <text evidence="2">The sequence shown here is derived from an EMBL/GenBank/DDBJ whole genome shotgun (WGS) entry which is preliminary data.</text>
</comment>
<protein>
    <submittedName>
        <fullName evidence="2">Uncharacterized protein</fullName>
    </submittedName>
</protein>